<name>D6WN27_TRICA</name>
<dbReference type="GO" id="GO:0004672">
    <property type="term" value="F:protein kinase activity"/>
    <property type="evidence" value="ECO:0000318"/>
    <property type="project" value="GO_Central"/>
</dbReference>
<comment type="subcellular location">
    <subcellularLocation>
        <location evidence="1">Chromosome</location>
        <location evidence="1">Centromere</location>
        <location evidence="1">Kinetochore</location>
    </subcellularLocation>
</comment>
<dbReference type="PROSITE" id="PS51489">
    <property type="entry name" value="BUB1_N"/>
    <property type="match status" value="1"/>
</dbReference>
<gene>
    <name evidence="10" type="primary">AUGUSTUS-3.0.2_14636</name>
    <name evidence="10" type="ORF">TcasGA2_TC014636</name>
</gene>
<dbReference type="PROSITE" id="PS00107">
    <property type="entry name" value="PROTEIN_KINASE_ATP"/>
    <property type="match status" value="1"/>
</dbReference>
<evidence type="ECO:0000256" key="5">
    <source>
        <dbReference type="ARBA" id="ARBA00022840"/>
    </source>
</evidence>
<dbReference type="InterPro" id="IPR015661">
    <property type="entry name" value="Bub1/Mad3"/>
</dbReference>
<evidence type="ECO:0000256" key="4">
    <source>
        <dbReference type="ARBA" id="ARBA00022838"/>
    </source>
</evidence>
<dbReference type="STRING" id="7070.D6WN27"/>
<keyword evidence="5 7" id="KW-0067">ATP-binding</keyword>
<dbReference type="GO" id="GO:0005524">
    <property type="term" value="F:ATP binding"/>
    <property type="evidence" value="ECO:0007669"/>
    <property type="project" value="UniProtKB-UniRule"/>
</dbReference>
<keyword evidence="6" id="KW-0137">Centromere</keyword>
<evidence type="ECO:0000313" key="11">
    <source>
        <dbReference type="Proteomes" id="UP000007266"/>
    </source>
</evidence>
<keyword evidence="2" id="KW-0158">Chromosome</keyword>
<dbReference type="FunFam" id="1.10.510.10:FF:000807">
    <property type="entry name" value="Checkpoint serine/threonine-protein kinase bub1"/>
    <property type="match status" value="1"/>
</dbReference>
<dbReference type="InterPro" id="IPR000719">
    <property type="entry name" value="Prot_kinase_dom"/>
</dbReference>
<dbReference type="PANTHER" id="PTHR14030">
    <property type="entry name" value="MITOTIC CHECKPOINT SERINE/THREONINE-PROTEIN KINASE BUB1"/>
    <property type="match status" value="1"/>
</dbReference>
<dbReference type="KEGG" id="tca:660046"/>
<keyword evidence="11" id="KW-1185">Reference proteome</keyword>
<dbReference type="Pfam" id="PF08311">
    <property type="entry name" value="Mad3_BUB1_I"/>
    <property type="match status" value="1"/>
</dbReference>
<dbReference type="GO" id="GO:0000776">
    <property type="term" value="C:kinetochore"/>
    <property type="evidence" value="ECO:0000318"/>
    <property type="project" value="GO_Central"/>
</dbReference>
<feature type="domain" description="BUB1 N-terminal" evidence="9">
    <location>
        <begin position="45"/>
        <end position="205"/>
    </location>
</feature>
<dbReference type="SMART" id="SM00777">
    <property type="entry name" value="Mad3_BUB1_I"/>
    <property type="match status" value="1"/>
</dbReference>
<dbReference type="SUPFAM" id="SSF56112">
    <property type="entry name" value="Protein kinase-like (PK-like)"/>
    <property type="match status" value="1"/>
</dbReference>
<dbReference type="GO" id="GO:0032991">
    <property type="term" value="C:protein-containing complex"/>
    <property type="evidence" value="ECO:0007669"/>
    <property type="project" value="UniProtKB-ARBA"/>
</dbReference>
<dbReference type="SMART" id="SM00220">
    <property type="entry name" value="S_TKc"/>
    <property type="match status" value="1"/>
</dbReference>
<evidence type="ECO:0000256" key="7">
    <source>
        <dbReference type="PROSITE-ProRule" id="PRU10141"/>
    </source>
</evidence>
<dbReference type="FunCoup" id="D6WN27">
    <property type="interactions" value="349"/>
</dbReference>
<dbReference type="EMBL" id="KQ971343">
    <property type="protein sequence ID" value="EFA04692.2"/>
    <property type="molecule type" value="Genomic_DNA"/>
</dbReference>
<dbReference type="FunFam" id="1.25.40.430:FF:000003">
    <property type="entry name" value="Checkpoint serine/threonine-protein kinase BUB1"/>
    <property type="match status" value="1"/>
</dbReference>
<dbReference type="eggNOG" id="KOG1166">
    <property type="taxonomic scope" value="Eukaryota"/>
</dbReference>
<proteinExistence type="predicted"/>
<organism evidence="10 11">
    <name type="scientific">Tribolium castaneum</name>
    <name type="common">Red flour beetle</name>
    <dbReference type="NCBI Taxonomy" id="7070"/>
    <lineage>
        <taxon>Eukaryota</taxon>
        <taxon>Metazoa</taxon>
        <taxon>Ecdysozoa</taxon>
        <taxon>Arthropoda</taxon>
        <taxon>Hexapoda</taxon>
        <taxon>Insecta</taxon>
        <taxon>Pterygota</taxon>
        <taxon>Neoptera</taxon>
        <taxon>Endopterygota</taxon>
        <taxon>Coleoptera</taxon>
        <taxon>Polyphaga</taxon>
        <taxon>Cucujiformia</taxon>
        <taxon>Tenebrionidae</taxon>
        <taxon>Tenebrionidae incertae sedis</taxon>
        <taxon>Tribolium</taxon>
    </lineage>
</organism>
<evidence type="ECO:0000256" key="2">
    <source>
        <dbReference type="ARBA" id="ARBA00022454"/>
    </source>
</evidence>
<dbReference type="InterPro" id="IPR017441">
    <property type="entry name" value="Protein_kinase_ATP_BS"/>
</dbReference>
<dbReference type="Gene3D" id="1.25.40.430">
    <property type="match status" value="1"/>
</dbReference>
<dbReference type="Pfam" id="PF00069">
    <property type="entry name" value="Pkinase"/>
    <property type="match status" value="1"/>
</dbReference>
<dbReference type="PROSITE" id="PS50011">
    <property type="entry name" value="PROTEIN_KINASE_DOM"/>
    <property type="match status" value="1"/>
</dbReference>
<feature type="domain" description="Protein kinase" evidence="8">
    <location>
        <begin position="778"/>
        <end position="1057"/>
    </location>
</feature>
<dbReference type="OrthoDB" id="248495at2759"/>
<sequence length="1057" mass="119401">MDFDISKENIQPLRGGRNASQLGVALQAQTDMDHQRELLQQQSEFERQIATYTGDDPLELWYQYISWVEQSYPKQGHEGNLGALLERCLCLFEKDPRYRNDRRLCKLFIKYIDQHQNPLELYHMMYASELCRGCADMYRAWAYYYEATGDFQNAHIIFEYAKKELAQPFSDILRAHESLVLAAGRHMIYGPNERDLSEKRQALTSLQTFKPGQVGSVRSAASENPLTLGAPIAGRSNACIPVYEDKGQEVKGAEAGPISIIAAAKRQEVPKENTLKPGQWTTVVLKSKSGQRNCGGNPDRASIPIYEDQEEGLKGAECSSFVSTGQELPTDKQELGKLKPLVQGSGPDLVSILEGRKRTNDFVSKTFENYSDWIVSLTIPEPKDDRIIPMYPKAKVYSEVNTEYSLEELRAVRYLPAKSEPVQNLSYHASLQEQMSYQHNEQTQAPAFCIWDSPQNTEKNERSMLNFDLWNSSKHEASAVSLNVRKSPVRKFSIYEQSTLALQEQIEPKGSAMKTPFKNLNAEELAETGSRGGMDVAAAAPVDSAKRLPLYDDDSSSSFDNITESVNFNDLTCNTQMFGFNLNVMQVSTPQSKQPFGANIEANAAKLTPKQLFAEQTLKGEGDKVEKNLSTIFEETKSYGSSSSSSNAATKSSLFGSNFKQNTMAKISEEHTSYLAQNLMVNAALRSSSLGELMDFDQHASPAVPSMQKPTPEQVVPAPTKITPLDVVPSDPFKQSLIEMLLRRVNFPGPHRHGYCYLSSIPKLVVRKEVVNLGLDKYVIEKQLGKGTYGTVFRGIDLRTGNPVAVKFQRPANRWEFYICRELRSRLAQHPLRERFMDVTIGYFSDQASVLISEFMPCGSLLSVANTVKQKSGRPMKESLCIHFCLEMLKVVQAMHEVKIIHADIKPDNFLVQLTMNDAIVLQLIDFGCSIDMSLFPPNASFTRKVTTEDFICCEMRDNRPWNYHTDLFCIAATAHVLLFDKYMQLRKNDGHWSILNRLPRYARLDLWNMFFSTLLNQQEGPANSAALQAMLEDSLNHKFDDYHNELRFLTNLLKNR</sequence>
<dbReference type="InterPro" id="IPR011009">
    <property type="entry name" value="Kinase-like_dom_sf"/>
</dbReference>
<evidence type="ECO:0000256" key="6">
    <source>
        <dbReference type="ARBA" id="ARBA00023328"/>
    </source>
</evidence>
<dbReference type="CDD" id="cd13981">
    <property type="entry name" value="STKc_Bub1_BubR1"/>
    <property type="match status" value="1"/>
</dbReference>
<reference evidence="10 11" key="2">
    <citation type="journal article" date="2010" name="Nucleic Acids Res.">
        <title>BeetleBase in 2010: revisions to provide comprehensive genomic information for Tribolium castaneum.</title>
        <authorList>
            <person name="Kim H.S."/>
            <person name="Murphy T."/>
            <person name="Xia J."/>
            <person name="Caragea D."/>
            <person name="Park Y."/>
            <person name="Beeman R.W."/>
            <person name="Lorenzen M.D."/>
            <person name="Butcher S."/>
            <person name="Manak J.R."/>
            <person name="Brown S.J."/>
        </authorList>
    </citation>
    <scope>GENOME REANNOTATION</scope>
    <source>
        <strain evidence="10 11">Georgia GA2</strain>
    </source>
</reference>
<evidence type="ECO:0000259" key="8">
    <source>
        <dbReference type="PROSITE" id="PS50011"/>
    </source>
</evidence>
<dbReference type="InParanoid" id="D6WN27"/>
<feature type="binding site" evidence="7">
    <location>
        <position position="807"/>
    </location>
    <ligand>
        <name>ATP</name>
        <dbReference type="ChEBI" id="CHEBI:30616"/>
    </ligand>
</feature>
<dbReference type="AlphaFoldDB" id="D6WN27"/>
<dbReference type="GO" id="GO:0007094">
    <property type="term" value="P:mitotic spindle assembly checkpoint signaling"/>
    <property type="evidence" value="ECO:0000318"/>
    <property type="project" value="GO_Central"/>
</dbReference>
<dbReference type="GO" id="GO:0005634">
    <property type="term" value="C:nucleus"/>
    <property type="evidence" value="ECO:0000318"/>
    <property type="project" value="GO_Central"/>
</dbReference>
<dbReference type="Gene3D" id="1.10.510.10">
    <property type="entry name" value="Transferase(Phosphotransferase) domain 1"/>
    <property type="match status" value="1"/>
</dbReference>
<evidence type="ECO:0000256" key="1">
    <source>
        <dbReference type="ARBA" id="ARBA00004629"/>
    </source>
</evidence>
<dbReference type="InterPro" id="IPR013212">
    <property type="entry name" value="Mad3/Bub1_I"/>
</dbReference>
<dbReference type="Proteomes" id="UP000007266">
    <property type="component" value="Linkage group 5"/>
</dbReference>
<keyword evidence="4" id="KW-0995">Kinetochore</keyword>
<accession>D6WN27</accession>
<dbReference type="PROSITE" id="PS00108">
    <property type="entry name" value="PROTEIN_KINASE_ST"/>
    <property type="match status" value="1"/>
</dbReference>
<evidence type="ECO:0000259" key="9">
    <source>
        <dbReference type="PROSITE" id="PS51489"/>
    </source>
</evidence>
<reference evidence="10 11" key="1">
    <citation type="journal article" date="2008" name="Nature">
        <title>The genome of the model beetle and pest Tribolium castaneum.</title>
        <authorList>
            <consortium name="Tribolium Genome Sequencing Consortium"/>
            <person name="Richards S."/>
            <person name="Gibbs R.A."/>
            <person name="Weinstock G.M."/>
            <person name="Brown S.J."/>
            <person name="Denell R."/>
            <person name="Beeman R.W."/>
            <person name="Gibbs R."/>
            <person name="Beeman R.W."/>
            <person name="Brown S.J."/>
            <person name="Bucher G."/>
            <person name="Friedrich M."/>
            <person name="Grimmelikhuijzen C.J."/>
            <person name="Klingler M."/>
            <person name="Lorenzen M."/>
            <person name="Richards S."/>
            <person name="Roth S."/>
            <person name="Schroder R."/>
            <person name="Tautz D."/>
            <person name="Zdobnov E.M."/>
            <person name="Muzny D."/>
            <person name="Gibbs R.A."/>
            <person name="Weinstock G.M."/>
            <person name="Attaway T."/>
            <person name="Bell S."/>
            <person name="Buhay C.J."/>
            <person name="Chandrabose M.N."/>
            <person name="Chavez D."/>
            <person name="Clerk-Blankenburg K.P."/>
            <person name="Cree A."/>
            <person name="Dao M."/>
            <person name="Davis C."/>
            <person name="Chacko J."/>
            <person name="Dinh H."/>
            <person name="Dugan-Rocha S."/>
            <person name="Fowler G."/>
            <person name="Garner T.T."/>
            <person name="Garnes J."/>
            <person name="Gnirke A."/>
            <person name="Hawes A."/>
            <person name="Hernandez J."/>
            <person name="Hines S."/>
            <person name="Holder M."/>
            <person name="Hume J."/>
            <person name="Jhangiani S.N."/>
            <person name="Joshi V."/>
            <person name="Khan Z.M."/>
            <person name="Jackson L."/>
            <person name="Kovar C."/>
            <person name="Kowis A."/>
            <person name="Lee S."/>
            <person name="Lewis L.R."/>
            <person name="Margolis J."/>
            <person name="Morgan M."/>
            <person name="Nazareth L.V."/>
            <person name="Nguyen N."/>
            <person name="Okwuonu G."/>
            <person name="Parker D."/>
            <person name="Richards S."/>
            <person name="Ruiz S.J."/>
            <person name="Santibanez J."/>
            <person name="Savard J."/>
            <person name="Scherer S.E."/>
            <person name="Schneider B."/>
            <person name="Sodergren E."/>
            <person name="Tautz D."/>
            <person name="Vattahil S."/>
            <person name="Villasana D."/>
            <person name="White C.S."/>
            <person name="Wright R."/>
            <person name="Park Y."/>
            <person name="Beeman R.W."/>
            <person name="Lord J."/>
            <person name="Oppert B."/>
            <person name="Lorenzen M."/>
            <person name="Brown S."/>
            <person name="Wang L."/>
            <person name="Savard J."/>
            <person name="Tautz D."/>
            <person name="Richards S."/>
            <person name="Weinstock G."/>
            <person name="Gibbs R.A."/>
            <person name="Liu Y."/>
            <person name="Worley K."/>
            <person name="Weinstock G."/>
            <person name="Elsik C.G."/>
            <person name="Reese J.T."/>
            <person name="Elhaik E."/>
            <person name="Landan G."/>
            <person name="Graur D."/>
            <person name="Arensburger P."/>
            <person name="Atkinson P."/>
            <person name="Beeman R.W."/>
            <person name="Beidler J."/>
            <person name="Brown S.J."/>
            <person name="Demuth J.P."/>
            <person name="Drury D.W."/>
            <person name="Du Y.Z."/>
            <person name="Fujiwara H."/>
            <person name="Lorenzen M."/>
            <person name="Maselli V."/>
            <person name="Osanai M."/>
            <person name="Park Y."/>
            <person name="Robertson H.M."/>
            <person name="Tu Z."/>
            <person name="Wang J.J."/>
            <person name="Wang S."/>
            <person name="Richards S."/>
            <person name="Song H."/>
            <person name="Zhang L."/>
            <person name="Sodergren E."/>
            <person name="Werner D."/>
            <person name="Stanke M."/>
            <person name="Morgenstern B."/>
            <person name="Solovyev V."/>
            <person name="Kosarev P."/>
            <person name="Brown G."/>
            <person name="Chen H.C."/>
            <person name="Ermolaeva O."/>
            <person name="Hlavina W."/>
            <person name="Kapustin Y."/>
            <person name="Kiryutin B."/>
            <person name="Kitts P."/>
            <person name="Maglott D."/>
            <person name="Pruitt K."/>
            <person name="Sapojnikov V."/>
            <person name="Souvorov A."/>
            <person name="Mackey A.J."/>
            <person name="Waterhouse R.M."/>
            <person name="Wyder S."/>
            <person name="Zdobnov E.M."/>
            <person name="Zdobnov E.M."/>
            <person name="Wyder S."/>
            <person name="Kriventseva E.V."/>
            <person name="Kadowaki T."/>
            <person name="Bork P."/>
            <person name="Aranda M."/>
            <person name="Bao R."/>
            <person name="Beermann A."/>
            <person name="Berns N."/>
            <person name="Bolognesi R."/>
            <person name="Bonneton F."/>
            <person name="Bopp D."/>
            <person name="Brown S.J."/>
            <person name="Bucher G."/>
            <person name="Butts T."/>
            <person name="Chaumot A."/>
            <person name="Denell R.E."/>
            <person name="Ferrier D.E."/>
            <person name="Friedrich M."/>
            <person name="Gordon C.M."/>
            <person name="Jindra M."/>
            <person name="Klingler M."/>
            <person name="Lan Q."/>
            <person name="Lattorff H.M."/>
            <person name="Laudet V."/>
            <person name="von Levetsow C."/>
            <person name="Liu Z."/>
            <person name="Lutz R."/>
            <person name="Lynch J.A."/>
            <person name="da Fonseca R.N."/>
            <person name="Posnien N."/>
            <person name="Reuter R."/>
            <person name="Roth S."/>
            <person name="Savard J."/>
            <person name="Schinko J.B."/>
            <person name="Schmitt C."/>
            <person name="Schoppmeier M."/>
            <person name="Schroder R."/>
            <person name="Shippy T.D."/>
            <person name="Simonnet F."/>
            <person name="Marques-Souza H."/>
            <person name="Tautz D."/>
            <person name="Tomoyasu Y."/>
            <person name="Trauner J."/>
            <person name="Van der Zee M."/>
            <person name="Vervoort M."/>
            <person name="Wittkopp N."/>
            <person name="Wimmer E.A."/>
            <person name="Yang X."/>
            <person name="Jones A.K."/>
            <person name="Sattelle D.B."/>
            <person name="Ebert P.R."/>
            <person name="Nelson D."/>
            <person name="Scott J.G."/>
            <person name="Beeman R.W."/>
            <person name="Muthukrishnan S."/>
            <person name="Kramer K.J."/>
            <person name="Arakane Y."/>
            <person name="Beeman R.W."/>
            <person name="Zhu Q."/>
            <person name="Hogenkamp D."/>
            <person name="Dixit R."/>
            <person name="Oppert B."/>
            <person name="Jiang H."/>
            <person name="Zou Z."/>
            <person name="Marshall J."/>
            <person name="Elpidina E."/>
            <person name="Vinokurov K."/>
            <person name="Oppert C."/>
            <person name="Zou Z."/>
            <person name="Evans J."/>
            <person name="Lu Z."/>
            <person name="Zhao P."/>
            <person name="Sumathipala N."/>
            <person name="Altincicek B."/>
            <person name="Vilcinskas A."/>
            <person name="Williams M."/>
            <person name="Hultmark D."/>
            <person name="Hetru C."/>
            <person name="Jiang H."/>
            <person name="Grimmelikhuijzen C.J."/>
            <person name="Hauser F."/>
            <person name="Cazzamali G."/>
            <person name="Williamson M."/>
            <person name="Park Y."/>
            <person name="Li B."/>
            <person name="Tanaka Y."/>
            <person name="Predel R."/>
            <person name="Neupert S."/>
            <person name="Schachtner J."/>
            <person name="Verleyen P."/>
            <person name="Raible F."/>
            <person name="Bork P."/>
            <person name="Friedrich M."/>
            <person name="Walden K.K."/>
            <person name="Robertson H.M."/>
            <person name="Angeli S."/>
            <person name="Foret S."/>
            <person name="Bucher G."/>
            <person name="Schuetz S."/>
            <person name="Maleszka R."/>
            <person name="Wimmer E.A."/>
            <person name="Beeman R.W."/>
            <person name="Lorenzen M."/>
            <person name="Tomoyasu Y."/>
            <person name="Miller S.C."/>
            <person name="Grossmann D."/>
            <person name="Bucher G."/>
        </authorList>
    </citation>
    <scope>NUCLEOTIDE SEQUENCE [LARGE SCALE GENOMIC DNA]</scope>
    <source>
        <strain evidence="10 11">Georgia GA2</strain>
    </source>
</reference>
<keyword evidence="3 7" id="KW-0547">Nucleotide-binding</keyword>
<dbReference type="PANTHER" id="PTHR14030:SF4">
    <property type="entry name" value="BUB1 KINASE, ISOFORM A-RELATED"/>
    <property type="match status" value="1"/>
</dbReference>
<dbReference type="OMA" id="QMFNMFI"/>
<dbReference type="HOGENOM" id="CLU_004597_0_0_1"/>
<dbReference type="GO" id="GO:0051754">
    <property type="term" value="P:meiotic sister chromatid cohesion, centromeric"/>
    <property type="evidence" value="ECO:0000318"/>
    <property type="project" value="GO_Central"/>
</dbReference>
<evidence type="ECO:0000313" key="10">
    <source>
        <dbReference type="EMBL" id="EFA04692.2"/>
    </source>
</evidence>
<protein>
    <submittedName>
        <fullName evidence="10">Budding uninhibited by benzimidazoles 1</fullName>
    </submittedName>
</protein>
<evidence type="ECO:0000256" key="3">
    <source>
        <dbReference type="ARBA" id="ARBA00022741"/>
    </source>
</evidence>
<dbReference type="InterPro" id="IPR008271">
    <property type="entry name" value="Ser/Thr_kinase_AS"/>
</dbReference>